<accession>A0A9N9NZF6</accession>
<evidence type="ECO:0000313" key="3">
    <source>
        <dbReference type="Proteomes" id="UP000789570"/>
    </source>
</evidence>
<dbReference type="AlphaFoldDB" id="A0A9N9NZF6"/>
<gene>
    <name evidence="2" type="ORF">FCALED_LOCUS17786</name>
</gene>
<dbReference type="OrthoDB" id="2390104at2759"/>
<feature type="domain" description="SAM" evidence="1">
    <location>
        <begin position="10"/>
        <end position="78"/>
    </location>
</feature>
<name>A0A9N9NZF6_9GLOM</name>
<dbReference type="EMBL" id="CAJVPQ010029621">
    <property type="protein sequence ID" value="CAG8775245.1"/>
    <property type="molecule type" value="Genomic_DNA"/>
</dbReference>
<dbReference type="SUPFAM" id="SSF47769">
    <property type="entry name" value="SAM/Pointed domain"/>
    <property type="match status" value="1"/>
</dbReference>
<organism evidence="2 3">
    <name type="scientific">Funneliformis caledonium</name>
    <dbReference type="NCBI Taxonomy" id="1117310"/>
    <lineage>
        <taxon>Eukaryota</taxon>
        <taxon>Fungi</taxon>
        <taxon>Fungi incertae sedis</taxon>
        <taxon>Mucoromycota</taxon>
        <taxon>Glomeromycotina</taxon>
        <taxon>Glomeromycetes</taxon>
        <taxon>Glomerales</taxon>
        <taxon>Glomeraceae</taxon>
        <taxon>Funneliformis</taxon>
    </lineage>
</organism>
<reference evidence="2" key="1">
    <citation type="submission" date="2021-06" db="EMBL/GenBank/DDBJ databases">
        <authorList>
            <person name="Kallberg Y."/>
            <person name="Tangrot J."/>
            <person name="Rosling A."/>
        </authorList>
    </citation>
    <scope>NUCLEOTIDE SEQUENCE</scope>
    <source>
        <strain evidence="2">UK204</strain>
    </source>
</reference>
<dbReference type="InterPro" id="IPR001660">
    <property type="entry name" value="SAM"/>
</dbReference>
<protein>
    <submittedName>
        <fullName evidence="2">5414_t:CDS:1</fullName>
    </submittedName>
</protein>
<keyword evidence="3" id="KW-1185">Reference proteome</keyword>
<dbReference type="InterPro" id="IPR013761">
    <property type="entry name" value="SAM/pointed_sf"/>
</dbReference>
<dbReference type="SMART" id="SM00454">
    <property type="entry name" value="SAM"/>
    <property type="match status" value="1"/>
</dbReference>
<proteinExistence type="predicted"/>
<evidence type="ECO:0000313" key="2">
    <source>
        <dbReference type="EMBL" id="CAG8775245.1"/>
    </source>
</evidence>
<dbReference type="Pfam" id="PF07647">
    <property type="entry name" value="SAM_2"/>
    <property type="match status" value="1"/>
</dbReference>
<feature type="non-terminal residue" evidence="2">
    <location>
        <position position="78"/>
    </location>
</feature>
<evidence type="ECO:0000259" key="1">
    <source>
        <dbReference type="SMART" id="SM00454"/>
    </source>
</evidence>
<dbReference type="Proteomes" id="UP000789570">
    <property type="component" value="Unassembled WGS sequence"/>
</dbReference>
<comment type="caution">
    <text evidence="2">The sequence shown here is derived from an EMBL/GenBank/DDBJ whole genome shotgun (WGS) entry which is preliminary data.</text>
</comment>
<sequence length="78" mass="8987">MSTNTSYEVVKEFSTEELFTFLNGKNLGLSENEIQIFRDQGIDGDSFLMLNEERLKECNIRMGPRAKLVNLINNLNSR</sequence>
<dbReference type="Gene3D" id="1.10.150.50">
    <property type="entry name" value="Transcription Factor, Ets-1"/>
    <property type="match status" value="1"/>
</dbReference>